<comment type="caution">
    <text evidence="3">The sequence shown here is derived from an EMBL/GenBank/DDBJ whole genome shotgun (WGS) entry which is preliminary data.</text>
</comment>
<dbReference type="InterPro" id="IPR029058">
    <property type="entry name" value="AB_hydrolase_fold"/>
</dbReference>
<reference evidence="3 4" key="1">
    <citation type="submission" date="2019-08" db="EMBL/GenBank/DDBJ databases">
        <title>Seonamhaeicola sediminis sp. nov., isolated from marine sediment.</title>
        <authorList>
            <person name="Cao W.R."/>
        </authorList>
    </citation>
    <scope>NUCLEOTIDE SEQUENCE [LARGE SCALE GENOMIC DNA]</scope>
    <source>
        <strain evidence="3 4">B011</strain>
    </source>
</reference>
<dbReference type="Gene3D" id="3.40.50.1820">
    <property type="entry name" value="alpha/beta hydrolase"/>
    <property type="match status" value="1"/>
</dbReference>
<name>A0A5D0H3Y4_9FLAO</name>
<dbReference type="RefSeq" id="WP_148545831.1">
    <property type="nucleotide sequence ID" value="NZ_VSDQ01000852.1"/>
</dbReference>
<organism evidence="3 4">
    <name type="scientific">Seonamhaeicola marinus</name>
    <dbReference type="NCBI Taxonomy" id="1912246"/>
    <lineage>
        <taxon>Bacteria</taxon>
        <taxon>Pseudomonadati</taxon>
        <taxon>Bacteroidota</taxon>
        <taxon>Flavobacteriia</taxon>
        <taxon>Flavobacteriales</taxon>
        <taxon>Flavobacteriaceae</taxon>
    </lineage>
</organism>
<dbReference type="EMBL" id="VSDQ01000852">
    <property type="protein sequence ID" value="TYA65925.1"/>
    <property type="molecule type" value="Genomic_DNA"/>
</dbReference>
<dbReference type="GO" id="GO:0016787">
    <property type="term" value="F:hydrolase activity"/>
    <property type="evidence" value="ECO:0007669"/>
    <property type="project" value="UniProtKB-KW"/>
</dbReference>
<dbReference type="PANTHER" id="PTHR48081">
    <property type="entry name" value="AB HYDROLASE SUPERFAMILY PROTEIN C4A8.06C"/>
    <property type="match status" value="1"/>
</dbReference>
<evidence type="ECO:0000259" key="2">
    <source>
        <dbReference type="Pfam" id="PF20434"/>
    </source>
</evidence>
<keyword evidence="1 3" id="KW-0378">Hydrolase</keyword>
<dbReference type="SUPFAM" id="SSF53474">
    <property type="entry name" value="alpha/beta-Hydrolases"/>
    <property type="match status" value="1"/>
</dbReference>
<dbReference type="AlphaFoldDB" id="A0A5D0H3Y4"/>
<evidence type="ECO:0000313" key="3">
    <source>
        <dbReference type="EMBL" id="TYA65925.1"/>
    </source>
</evidence>
<evidence type="ECO:0000313" key="4">
    <source>
        <dbReference type="Proteomes" id="UP000323930"/>
    </source>
</evidence>
<dbReference type="InterPro" id="IPR050300">
    <property type="entry name" value="GDXG_lipolytic_enzyme"/>
</dbReference>
<sequence>MKRFLVYSLLFTQVIMAQKPTSVHLWPNAVPNETEAKQEHEISDNNKNNVIRVSKVTNPDFLVFKPIKAHKSKGAVIVCPGGGYSVLSTNLEGSETAQWLNSLGYTAFVLNYRVPQKQLGALNDVQRAIRIIRNNADKYDIDPNKIGVLGFSAGGSLSARAATLFTTNSYEKIDAMDAISCRPDFAILIYPAYLDKGELRSLTPEIKIPENAPPFFIFATADDKYGNSALVMTTALRDHKIPVDLHFIQNGGHGYGLRPGNPAAKMWPRLAENWLEKILD</sequence>
<evidence type="ECO:0000256" key="1">
    <source>
        <dbReference type="ARBA" id="ARBA00022801"/>
    </source>
</evidence>
<dbReference type="PANTHER" id="PTHR48081:SF6">
    <property type="entry name" value="PEPTIDASE S9 PROLYL OLIGOPEPTIDASE CATALYTIC DOMAIN-CONTAINING PROTEIN"/>
    <property type="match status" value="1"/>
</dbReference>
<keyword evidence="4" id="KW-1185">Reference proteome</keyword>
<dbReference type="Pfam" id="PF20434">
    <property type="entry name" value="BD-FAE"/>
    <property type="match status" value="1"/>
</dbReference>
<protein>
    <submittedName>
        <fullName evidence="3">Alpha/beta hydrolase</fullName>
    </submittedName>
</protein>
<dbReference type="OrthoDB" id="9794725at2"/>
<gene>
    <name evidence="3" type="ORF">FUA24_23870</name>
</gene>
<dbReference type="Proteomes" id="UP000323930">
    <property type="component" value="Unassembled WGS sequence"/>
</dbReference>
<accession>A0A5D0H3Y4</accession>
<proteinExistence type="predicted"/>
<feature type="domain" description="BD-FAE-like" evidence="2">
    <location>
        <begin position="64"/>
        <end position="169"/>
    </location>
</feature>
<dbReference type="InterPro" id="IPR049492">
    <property type="entry name" value="BD-FAE-like_dom"/>
</dbReference>